<gene>
    <name evidence="2" type="ORF">RFI_40279</name>
</gene>
<dbReference type="AlphaFoldDB" id="X6L6Z8"/>
<sequence length="202" mass="22846">SNTNTPEKEIEMVIVIDDVTLSNENSSNNNNKSKKDKIVLSTSFLSPIRPMENLETEEEPTSHITQTHTKNRKKSPERHIPISRDTPILPVVKETFQNNGHCNDVHIQLHSALSTNKIHAFDSISPDPQLNPSPDLTIQPLEQIPCLEIFDPASSIPLPTKPTQFAKLRTHTHDHYFLTSIPDTLLRQPRSMTVKATKRPKI</sequence>
<organism evidence="2 3">
    <name type="scientific">Reticulomyxa filosa</name>
    <dbReference type="NCBI Taxonomy" id="46433"/>
    <lineage>
        <taxon>Eukaryota</taxon>
        <taxon>Sar</taxon>
        <taxon>Rhizaria</taxon>
        <taxon>Retaria</taxon>
        <taxon>Foraminifera</taxon>
        <taxon>Monothalamids</taxon>
        <taxon>Reticulomyxidae</taxon>
        <taxon>Reticulomyxa</taxon>
    </lineage>
</organism>
<protein>
    <submittedName>
        <fullName evidence="2">Uncharacterized protein</fullName>
    </submittedName>
</protein>
<name>X6L6Z8_RETFI</name>
<reference evidence="2 3" key="1">
    <citation type="journal article" date="2013" name="Curr. Biol.">
        <title>The Genome of the Foraminiferan Reticulomyxa filosa.</title>
        <authorList>
            <person name="Glockner G."/>
            <person name="Hulsmann N."/>
            <person name="Schleicher M."/>
            <person name="Noegel A.A."/>
            <person name="Eichinger L."/>
            <person name="Gallinger C."/>
            <person name="Pawlowski J."/>
            <person name="Sierra R."/>
            <person name="Euteneuer U."/>
            <person name="Pillet L."/>
            <person name="Moustafa A."/>
            <person name="Platzer M."/>
            <person name="Groth M."/>
            <person name="Szafranski K."/>
            <person name="Schliwa M."/>
        </authorList>
    </citation>
    <scope>NUCLEOTIDE SEQUENCE [LARGE SCALE GENOMIC DNA]</scope>
</reference>
<evidence type="ECO:0000256" key="1">
    <source>
        <dbReference type="SAM" id="MobiDB-lite"/>
    </source>
</evidence>
<accession>X6L6Z8</accession>
<keyword evidence="3" id="KW-1185">Reference proteome</keyword>
<dbReference type="EMBL" id="ASPP01050281">
    <property type="protein sequence ID" value="ETN97252.1"/>
    <property type="molecule type" value="Genomic_DNA"/>
</dbReference>
<evidence type="ECO:0000313" key="2">
    <source>
        <dbReference type="EMBL" id="ETN97252.1"/>
    </source>
</evidence>
<comment type="caution">
    <text evidence="2">The sequence shown here is derived from an EMBL/GenBank/DDBJ whole genome shotgun (WGS) entry which is preliminary data.</text>
</comment>
<evidence type="ECO:0000313" key="3">
    <source>
        <dbReference type="Proteomes" id="UP000023152"/>
    </source>
</evidence>
<feature type="non-terminal residue" evidence="2">
    <location>
        <position position="1"/>
    </location>
</feature>
<dbReference type="Proteomes" id="UP000023152">
    <property type="component" value="Unassembled WGS sequence"/>
</dbReference>
<proteinExistence type="predicted"/>
<feature type="region of interest" description="Disordered" evidence="1">
    <location>
        <begin position="51"/>
        <end position="81"/>
    </location>
</feature>